<organism evidence="1 2">
    <name type="scientific">Oryza meyeriana var. granulata</name>
    <dbReference type="NCBI Taxonomy" id="110450"/>
    <lineage>
        <taxon>Eukaryota</taxon>
        <taxon>Viridiplantae</taxon>
        <taxon>Streptophyta</taxon>
        <taxon>Embryophyta</taxon>
        <taxon>Tracheophyta</taxon>
        <taxon>Spermatophyta</taxon>
        <taxon>Magnoliopsida</taxon>
        <taxon>Liliopsida</taxon>
        <taxon>Poales</taxon>
        <taxon>Poaceae</taxon>
        <taxon>BOP clade</taxon>
        <taxon>Oryzoideae</taxon>
        <taxon>Oryzeae</taxon>
        <taxon>Oryzinae</taxon>
        <taxon>Oryza</taxon>
        <taxon>Oryza meyeriana</taxon>
    </lineage>
</organism>
<keyword evidence="2" id="KW-1185">Reference proteome</keyword>
<sequence length="243" mass="25722">MAAAMQCSSSVGEARVAAIMTMSLSEFRHPFEADDFGEADALLDAEADKPVVVGVAEGEEEPAASVGAEVAGGACVVRDAEAVGAAAADGTREGRTASARDEDPLQRALLRRRRDGRALGVAGFAHVAPVDEARRRLWMRRRTSALRSRLHHGASIGEAEAGLAGGEGWVVVEVERDEDAASCGVFDGFTSLLPRGGGGEEEWLWFDCLNEEEEANRLPTVQAVGPNYWAGLLALKFGPYVVV</sequence>
<accession>A0A6G1EM36</accession>
<name>A0A6G1EM36_9ORYZ</name>
<dbReference type="Proteomes" id="UP000479710">
    <property type="component" value="Unassembled WGS sequence"/>
</dbReference>
<dbReference type="AlphaFoldDB" id="A0A6G1EM36"/>
<evidence type="ECO:0000313" key="2">
    <source>
        <dbReference type="Proteomes" id="UP000479710"/>
    </source>
</evidence>
<reference evidence="1 2" key="1">
    <citation type="submission" date="2019-11" db="EMBL/GenBank/DDBJ databases">
        <title>Whole genome sequence of Oryza granulata.</title>
        <authorList>
            <person name="Li W."/>
        </authorList>
    </citation>
    <scope>NUCLEOTIDE SEQUENCE [LARGE SCALE GENOMIC DNA]</scope>
    <source>
        <strain evidence="2">cv. Menghai</strain>
        <tissue evidence="1">Leaf</tissue>
    </source>
</reference>
<gene>
    <name evidence="1" type="ORF">E2562_016620</name>
</gene>
<evidence type="ECO:0000313" key="1">
    <source>
        <dbReference type="EMBL" id="KAF0925363.1"/>
    </source>
</evidence>
<proteinExistence type="predicted"/>
<comment type="caution">
    <text evidence="1">The sequence shown here is derived from an EMBL/GenBank/DDBJ whole genome shotgun (WGS) entry which is preliminary data.</text>
</comment>
<protein>
    <submittedName>
        <fullName evidence="1">Uncharacterized protein</fullName>
    </submittedName>
</protein>
<dbReference type="EMBL" id="SPHZ02000003">
    <property type="protein sequence ID" value="KAF0925363.1"/>
    <property type="molecule type" value="Genomic_DNA"/>
</dbReference>